<name>A0A0D1ZJ72_EXOME</name>
<dbReference type="PANTHER" id="PTHR42749:SF1">
    <property type="entry name" value="CELL SHAPE-DETERMINING PROTEIN MREB"/>
    <property type="match status" value="1"/>
</dbReference>
<keyword evidence="2" id="KW-1185">Reference proteome</keyword>
<dbReference type="SUPFAM" id="SSF53067">
    <property type="entry name" value="Actin-like ATPase domain"/>
    <property type="match status" value="1"/>
</dbReference>
<dbReference type="InterPro" id="IPR043129">
    <property type="entry name" value="ATPase_NBD"/>
</dbReference>
<gene>
    <name evidence="1" type="ORF">PV10_02401</name>
</gene>
<proteinExistence type="predicted"/>
<protein>
    <submittedName>
        <fullName evidence="1">Uncharacterized protein</fullName>
    </submittedName>
</protein>
<accession>A0A0D1ZJ72</accession>
<dbReference type="AlphaFoldDB" id="A0A0D1ZJ72"/>
<dbReference type="EMBL" id="KN847521">
    <property type="protein sequence ID" value="KIV94657.1"/>
    <property type="molecule type" value="Genomic_DNA"/>
</dbReference>
<dbReference type="PANTHER" id="PTHR42749">
    <property type="entry name" value="CELL SHAPE-DETERMINING PROTEIN MREB"/>
    <property type="match status" value="1"/>
</dbReference>
<dbReference type="HOGENOM" id="CLU_009958_3_0_1"/>
<dbReference type="Proteomes" id="UP000054302">
    <property type="component" value="Unassembled WGS sequence"/>
</dbReference>
<dbReference type="VEuPathDB" id="FungiDB:PV10_02401"/>
<evidence type="ECO:0000313" key="2">
    <source>
        <dbReference type="Proteomes" id="UP000054302"/>
    </source>
</evidence>
<reference evidence="1 2" key="1">
    <citation type="submission" date="2015-01" db="EMBL/GenBank/DDBJ databases">
        <title>The Genome Sequence of Exophiala mesophila CBS40295.</title>
        <authorList>
            <consortium name="The Broad Institute Genomics Platform"/>
            <person name="Cuomo C."/>
            <person name="de Hoog S."/>
            <person name="Gorbushina A."/>
            <person name="Stielow B."/>
            <person name="Teixiera M."/>
            <person name="Abouelleil A."/>
            <person name="Chapman S.B."/>
            <person name="Priest M."/>
            <person name="Young S.K."/>
            <person name="Wortman J."/>
            <person name="Nusbaum C."/>
            <person name="Birren B."/>
        </authorList>
    </citation>
    <scope>NUCLEOTIDE SEQUENCE [LARGE SCALE GENOMIC DNA]</scope>
    <source>
        <strain evidence="1 2">CBS 40295</strain>
    </source>
</reference>
<dbReference type="RefSeq" id="XP_016226231.1">
    <property type="nucleotide sequence ID" value="XM_016366713.1"/>
</dbReference>
<dbReference type="OrthoDB" id="2394218at2759"/>
<sequence>MNYSTMADGSTTPPDMVIGVDFGMTQTGVAYCSAPWTTPRSFQYWSANVNEIANKVPSRLAYDLRSGQLKSWGFGCDLHDVNLDIAEHFKLYLDPDYKDDYADLTCEESQRWFYDFLRSVHAHVANHFRLRIPGWSNMRVEWVFSVPTTWRNAAFIHSLEALIRSTGFGTDGPLHSCHITLTEAEAAGIAVARQHLNRNDIILVCDAGGGTTDVNILKLASQRGMPLVLEPLSKSEGKPIGSALIDIRIQQYIERYLQNIASRLLPNSPADVAEQMMIGRFERFKCSFGAPGTNIPYLLLDVPGFAPGVEEAKANIFNSQFQITSEVLKNAFDEQVDALVNFVHGQVKELHDRRPGEKVSYIILSGGLGSSPYVQQRLRSHFSGQTSGPQACFGINILAAEEPQLAVVHGLVLERAQQISHTLSPISHRQARVSYGIVVNQRYNPKLHQGMSYAKDSRDGKNWVMDQIDWLIRQGDHIPPNGFVKRMRAKIDPSALQQPWRARFVMTAHPPPDLPKSLQDRRVVSLCEVYADVSRTRRMTKNAHWYSISQKYELTFLDLLILPGSANLRLEIWNDGRKLSSETDAMRVQWAMQHINARNMGVQQPLWNGSSYGRQSLSPQPQQHAGWDNRASTIMGIPLQFSPMAPNGFLDAR</sequence>
<dbReference type="Gene3D" id="3.30.420.40">
    <property type="match status" value="2"/>
</dbReference>
<dbReference type="STRING" id="212818.A0A0D1ZJ72"/>
<organism evidence="1 2">
    <name type="scientific">Exophiala mesophila</name>
    <name type="common">Black yeast-like fungus</name>
    <dbReference type="NCBI Taxonomy" id="212818"/>
    <lineage>
        <taxon>Eukaryota</taxon>
        <taxon>Fungi</taxon>
        <taxon>Dikarya</taxon>
        <taxon>Ascomycota</taxon>
        <taxon>Pezizomycotina</taxon>
        <taxon>Eurotiomycetes</taxon>
        <taxon>Chaetothyriomycetidae</taxon>
        <taxon>Chaetothyriales</taxon>
        <taxon>Herpotrichiellaceae</taxon>
        <taxon>Exophiala</taxon>
    </lineage>
</organism>
<dbReference type="CDD" id="cd10170">
    <property type="entry name" value="ASKHA_NBD_HSP70"/>
    <property type="match status" value="1"/>
</dbReference>
<evidence type="ECO:0000313" key="1">
    <source>
        <dbReference type="EMBL" id="KIV94657.1"/>
    </source>
</evidence>
<dbReference type="GeneID" id="27320246"/>
<dbReference type="OMA" id="FQRLKCA"/>
<dbReference type="Gene3D" id="3.90.640.10">
    <property type="entry name" value="Actin, Chain A, domain 4"/>
    <property type="match status" value="1"/>
</dbReference>